<feature type="region of interest" description="Disordered" evidence="2">
    <location>
        <begin position="219"/>
        <end position="241"/>
    </location>
</feature>
<dbReference type="Pfam" id="PF16543">
    <property type="entry name" value="DFRP_C"/>
    <property type="match status" value="1"/>
</dbReference>
<reference evidence="4 5" key="1">
    <citation type="journal article" date="2012" name="Science">
        <title>The Paleozoic origin of enzymatic lignin decomposition reconstructed from 31 fungal genomes.</title>
        <authorList>
            <person name="Floudas D."/>
            <person name="Binder M."/>
            <person name="Riley R."/>
            <person name="Barry K."/>
            <person name="Blanchette R.A."/>
            <person name="Henrissat B."/>
            <person name="Martinez A.T."/>
            <person name="Otillar R."/>
            <person name="Spatafora J.W."/>
            <person name="Yadav J.S."/>
            <person name="Aerts A."/>
            <person name="Benoit I."/>
            <person name="Boyd A."/>
            <person name="Carlson A."/>
            <person name="Copeland A."/>
            <person name="Coutinho P.M."/>
            <person name="de Vries R.P."/>
            <person name="Ferreira P."/>
            <person name="Findley K."/>
            <person name="Foster B."/>
            <person name="Gaskell J."/>
            <person name="Glotzer D."/>
            <person name="Gorecki P."/>
            <person name="Heitman J."/>
            <person name="Hesse C."/>
            <person name="Hori C."/>
            <person name="Igarashi K."/>
            <person name="Jurgens J.A."/>
            <person name="Kallen N."/>
            <person name="Kersten P."/>
            <person name="Kohler A."/>
            <person name="Kuees U."/>
            <person name="Kumar T.K.A."/>
            <person name="Kuo A."/>
            <person name="LaButti K."/>
            <person name="Larrondo L.F."/>
            <person name="Lindquist E."/>
            <person name="Ling A."/>
            <person name="Lombard V."/>
            <person name="Lucas S."/>
            <person name="Lundell T."/>
            <person name="Martin R."/>
            <person name="McLaughlin D.J."/>
            <person name="Morgenstern I."/>
            <person name="Morin E."/>
            <person name="Murat C."/>
            <person name="Nagy L.G."/>
            <person name="Nolan M."/>
            <person name="Ohm R.A."/>
            <person name="Patyshakuliyeva A."/>
            <person name="Rokas A."/>
            <person name="Ruiz-Duenas F.J."/>
            <person name="Sabat G."/>
            <person name="Salamov A."/>
            <person name="Samejima M."/>
            <person name="Schmutz J."/>
            <person name="Slot J.C."/>
            <person name="St John F."/>
            <person name="Stenlid J."/>
            <person name="Sun H."/>
            <person name="Sun S."/>
            <person name="Syed K."/>
            <person name="Tsang A."/>
            <person name="Wiebenga A."/>
            <person name="Young D."/>
            <person name="Pisabarro A."/>
            <person name="Eastwood D.C."/>
            <person name="Martin F."/>
            <person name="Cullen D."/>
            <person name="Grigoriev I.V."/>
            <person name="Hibbett D.S."/>
        </authorList>
    </citation>
    <scope>NUCLEOTIDE SEQUENCE [LARGE SCALE GENOMIC DNA]</scope>
    <source>
        <strain evidence="4 5">MD-104</strain>
    </source>
</reference>
<evidence type="ECO:0000256" key="1">
    <source>
        <dbReference type="SAM" id="Coils"/>
    </source>
</evidence>
<dbReference type="AlphaFoldDB" id="A0A2H3JNM5"/>
<feature type="domain" description="RWD" evidence="3">
    <location>
        <begin position="8"/>
        <end position="112"/>
    </location>
</feature>
<dbReference type="STRING" id="742152.A0A2H3JNM5"/>
<dbReference type="PROSITE" id="PS50908">
    <property type="entry name" value="RWD"/>
    <property type="match status" value="1"/>
</dbReference>
<name>A0A2H3JNM5_WOLCO</name>
<dbReference type="InterPro" id="IPR016135">
    <property type="entry name" value="UBQ-conjugating_enzyme/RWD"/>
</dbReference>
<accession>A0A2H3JNM5</accession>
<evidence type="ECO:0000259" key="3">
    <source>
        <dbReference type="PROSITE" id="PS50908"/>
    </source>
</evidence>
<keyword evidence="1" id="KW-0175">Coiled coil</keyword>
<dbReference type="EMBL" id="KB467942">
    <property type="protein sequence ID" value="PCH38244.1"/>
    <property type="molecule type" value="Genomic_DNA"/>
</dbReference>
<organism evidence="4 5">
    <name type="scientific">Wolfiporia cocos (strain MD-104)</name>
    <name type="common">Brown rot fungus</name>
    <dbReference type="NCBI Taxonomy" id="742152"/>
    <lineage>
        <taxon>Eukaryota</taxon>
        <taxon>Fungi</taxon>
        <taxon>Dikarya</taxon>
        <taxon>Basidiomycota</taxon>
        <taxon>Agaricomycotina</taxon>
        <taxon>Agaricomycetes</taxon>
        <taxon>Polyporales</taxon>
        <taxon>Phaeolaceae</taxon>
        <taxon>Wolfiporia</taxon>
    </lineage>
</organism>
<evidence type="ECO:0000313" key="4">
    <source>
        <dbReference type="EMBL" id="PCH38244.1"/>
    </source>
</evidence>
<dbReference type="OrthoDB" id="277175at2759"/>
<dbReference type="OMA" id="QWDEHKK"/>
<feature type="coiled-coil region" evidence="1">
    <location>
        <begin position="113"/>
        <end position="140"/>
    </location>
</feature>
<evidence type="ECO:0000256" key="2">
    <source>
        <dbReference type="SAM" id="MobiDB-lite"/>
    </source>
</evidence>
<protein>
    <submittedName>
        <fullName evidence="4">RWD-domain-containing protein</fullName>
    </submittedName>
</protein>
<dbReference type="Proteomes" id="UP000218811">
    <property type="component" value="Unassembled WGS sequence"/>
</dbReference>
<dbReference type="InterPro" id="IPR006575">
    <property type="entry name" value="RWD_dom"/>
</dbReference>
<dbReference type="InterPro" id="IPR032378">
    <property type="entry name" value="ZC3H15/TMA46_C"/>
</dbReference>
<dbReference type="Pfam" id="PF05773">
    <property type="entry name" value="RWD"/>
    <property type="match status" value="1"/>
</dbReference>
<dbReference type="Gene3D" id="6.20.400.10">
    <property type="match status" value="1"/>
</dbReference>
<keyword evidence="5" id="KW-1185">Reference proteome</keyword>
<dbReference type="SMART" id="SM00591">
    <property type="entry name" value="RWD"/>
    <property type="match status" value="1"/>
</dbReference>
<dbReference type="Gene3D" id="3.10.110.10">
    <property type="entry name" value="Ubiquitin Conjugating Enzyme"/>
    <property type="match status" value="1"/>
</dbReference>
<feature type="compositionally biased region" description="Acidic residues" evidence="2">
    <location>
        <begin position="227"/>
        <end position="241"/>
    </location>
</feature>
<proteinExistence type="predicted"/>
<evidence type="ECO:0000313" key="5">
    <source>
        <dbReference type="Proteomes" id="UP000218811"/>
    </source>
</evidence>
<dbReference type="PANTHER" id="PTHR12292">
    <property type="entry name" value="RWD DOMAIN-CONTAINING PROTEIN"/>
    <property type="match status" value="1"/>
</dbReference>
<sequence length="241" mass="27932">MSSELLSEEFEVLESIYPTELTKISERAVRIEVEPEVPIEGEEELKLSLEVQYTDEYPDALPEFSLETIEGSIDDADLDKLLDELRKVGEENLGMAMTFALVTHLREQLSSLIQQKVERREHEEMEKERLALEAEEARTRGTPVTVESFKTWKAQFEKEMAAKKVREEEEKLRGISFKEREEYKKLAIRLSGRQLFERDRNLDADDSLLEEGVVSVDVSQYERTTAEEEEEEEGLTFSDSD</sequence>
<dbReference type="SUPFAM" id="SSF54495">
    <property type="entry name" value="UBC-like"/>
    <property type="match status" value="1"/>
</dbReference>
<dbReference type="InterPro" id="IPR040213">
    <property type="entry name" value="GIR2-like"/>
</dbReference>
<gene>
    <name evidence="4" type="ORF">WOLCODRAFT_136127</name>
</gene>